<organism evidence="2 3">
    <name type="scientific">Anaerosphaera multitolerans</name>
    <dbReference type="NCBI Taxonomy" id="2487351"/>
    <lineage>
        <taxon>Bacteria</taxon>
        <taxon>Bacillati</taxon>
        <taxon>Bacillota</taxon>
        <taxon>Tissierellia</taxon>
        <taxon>Tissierellales</taxon>
        <taxon>Peptoniphilaceae</taxon>
        <taxon>Anaerosphaera</taxon>
    </lineage>
</organism>
<comment type="caution">
    <text evidence="2">The sequence shown here is derived from an EMBL/GenBank/DDBJ whole genome shotgun (WGS) entry which is preliminary data.</text>
</comment>
<protein>
    <submittedName>
        <fullName evidence="2">Uncharacterized protein</fullName>
    </submittedName>
</protein>
<gene>
    <name evidence="2" type="ORF">EF514_02185</name>
</gene>
<evidence type="ECO:0000313" key="2">
    <source>
        <dbReference type="EMBL" id="RVU55559.1"/>
    </source>
</evidence>
<keyword evidence="3" id="KW-1185">Reference proteome</keyword>
<feature type="transmembrane region" description="Helical" evidence="1">
    <location>
        <begin position="112"/>
        <end position="131"/>
    </location>
</feature>
<accession>A0A437S8X9</accession>
<evidence type="ECO:0000256" key="1">
    <source>
        <dbReference type="SAM" id="Phobius"/>
    </source>
</evidence>
<name>A0A437S8X9_9FIRM</name>
<sequence length="237" mass="27658">MGKNNIKFAFTVLISALIPLWFQFVLGESAVLENTYMYTFLWILSNYLFISTIMEIWSNYRQMFKLKGLNINKSTFIVNIAVYILFLVFINCYFIQTLYIRDNYFLNKFASLFTLSIILMTFIINLMCGAFPSKSENENTNVYSVDNNNSFRYGRDMWRIVIGSYEEGIVIGYLPFKYSDIKTVFLDKKSDELTFKGKNENGQFRVAIKAPKSKNQALEIIKEAEKNNKIESSKINL</sequence>
<dbReference type="EMBL" id="RLIH01000002">
    <property type="protein sequence ID" value="RVU55559.1"/>
    <property type="molecule type" value="Genomic_DNA"/>
</dbReference>
<keyword evidence="1" id="KW-0472">Membrane</keyword>
<keyword evidence="1" id="KW-0812">Transmembrane</keyword>
<keyword evidence="1" id="KW-1133">Transmembrane helix</keyword>
<proteinExistence type="predicted"/>
<dbReference type="Proteomes" id="UP000288812">
    <property type="component" value="Unassembled WGS sequence"/>
</dbReference>
<feature type="transmembrane region" description="Helical" evidence="1">
    <location>
        <begin position="37"/>
        <end position="57"/>
    </location>
</feature>
<feature type="transmembrane region" description="Helical" evidence="1">
    <location>
        <begin position="77"/>
        <end position="100"/>
    </location>
</feature>
<dbReference type="AlphaFoldDB" id="A0A437S8X9"/>
<dbReference type="RefSeq" id="WP_127723358.1">
    <property type="nucleotide sequence ID" value="NZ_RLIH01000002.1"/>
</dbReference>
<evidence type="ECO:0000313" key="3">
    <source>
        <dbReference type="Proteomes" id="UP000288812"/>
    </source>
</evidence>
<dbReference type="OrthoDB" id="1697261at2"/>
<reference evidence="2 3" key="1">
    <citation type="submission" date="2018-11" db="EMBL/GenBank/DDBJ databases">
        <title>Genome sequencing and assembly of Anaerosphaera sp. nov., GS7-6-2.</title>
        <authorList>
            <person name="Rettenmaier R."/>
            <person name="Liebl W."/>
            <person name="Zverlov V."/>
        </authorList>
    </citation>
    <scope>NUCLEOTIDE SEQUENCE [LARGE SCALE GENOMIC DNA]</scope>
    <source>
        <strain evidence="2 3">GS7-6-2</strain>
    </source>
</reference>